<gene>
    <name evidence="2" type="ORF">AK812_SmicGene30400</name>
</gene>
<keyword evidence="1" id="KW-0812">Transmembrane</keyword>
<protein>
    <submittedName>
        <fullName evidence="2">Uncharacterized protein</fullName>
    </submittedName>
</protein>
<reference evidence="2 3" key="1">
    <citation type="submission" date="2016-02" db="EMBL/GenBank/DDBJ databases">
        <title>Genome analysis of coral dinoflagellate symbionts highlights evolutionary adaptations to a symbiotic lifestyle.</title>
        <authorList>
            <person name="Aranda M."/>
            <person name="Li Y."/>
            <person name="Liew Y.J."/>
            <person name="Baumgarten S."/>
            <person name="Simakov O."/>
            <person name="Wilson M."/>
            <person name="Piel J."/>
            <person name="Ashoor H."/>
            <person name="Bougouffa S."/>
            <person name="Bajic V.B."/>
            <person name="Ryu T."/>
            <person name="Ravasi T."/>
            <person name="Bayer T."/>
            <person name="Micklem G."/>
            <person name="Kim H."/>
            <person name="Bhak J."/>
            <person name="Lajeunesse T.C."/>
            <person name="Voolstra C.R."/>
        </authorList>
    </citation>
    <scope>NUCLEOTIDE SEQUENCE [LARGE SCALE GENOMIC DNA]</scope>
    <source>
        <strain evidence="2 3">CCMP2467</strain>
    </source>
</reference>
<accession>A0A1Q9CZD7</accession>
<keyword evidence="1" id="KW-0472">Membrane</keyword>
<keyword evidence="3" id="KW-1185">Reference proteome</keyword>
<evidence type="ECO:0000313" key="3">
    <source>
        <dbReference type="Proteomes" id="UP000186817"/>
    </source>
</evidence>
<name>A0A1Q9CZD7_SYMMI</name>
<sequence length="134" mass="14570">MAAILARRPAVTAGCVGVAAGTLGTWFEMSHGVFCIPVLTLPPMALSHQVVWKGSAIYVSGGMASLFETSVAVMVLIIAILSQHHHHPFTLTVLLQLWWVSHPTDSNEKFAELCQKDSQPLKILKTGPDLQQRN</sequence>
<dbReference type="AlphaFoldDB" id="A0A1Q9CZD7"/>
<dbReference type="EMBL" id="LSRX01000821">
    <property type="protein sequence ID" value="OLP88285.1"/>
    <property type="molecule type" value="Genomic_DNA"/>
</dbReference>
<dbReference type="Proteomes" id="UP000186817">
    <property type="component" value="Unassembled WGS sequence"/>
</dbReference>
<comment type="caution">
    <text evidence="2">The sequence shown here is derived from an EMBL/GenBank/DDBJ whole genome shotgun (WGS) entry which is preliminary data.</text>
</comment>
<evidence type="ECO:0000256" key="1">
    <source>
        <dbReference type="SAM" id="Phobius"/>
    </source>
</evidence>
<evidence type="ECO:0000313" key="2">
    <source>
        <dbReference type="EMBL" id="OLP88285.1"/>
    </source>
</evidence>
<feature type="transmembrane region" description="Helical" evidence="1">
    <location>
        <begin position="59"/>
        <end position="81"/>
    </location>
</feature>
<keyword evidence="1" id="KW-1133">Transmembrane helix</keyword>
<proteinExistence type="predicted"/>
<organism evidence="2 3">
    <name type="scientific">Symbiodinium microadriaticum</name>
    <name type="common">Dinoflagellate</name>
    <name type="synonym">Zooxanthella microadriatica</name>
    <dbReference type="NCBI Taxonomy" id="2951"/>
    <lineage>
        <taxon>Eukaryota</taxon>
        <taxon>Sar</taxon>
        <taxon>Alveolata</taxon>
        <taxon>Dinophyceae</taxon>
        <taxon>Suessiales</taxon>
        <taxon>Symbiodiniaceae</taxon>
        <taxon>Symbiodinium</taxon>
    </lineage>
</organism>